<reference evidence="1 2" key="1">
    <citation type="journal article" date="2011" name="Nature">
        <title>Genomic island variability facilitates Prochlorococcus-virus coexistence.</title>
        <authorList>
            <person name="Avrani S."/>
            <person name="Wurtzel O."/>
            <person name="Sharon I."/>
            <person name="Sorek R."/>
            <person name="Lindell D."/>
        </authorList>
    </citation>
    <scope>NUCLEOTIDE SEQUENCE [LARGE SCALE GENOMIC DNA]</scope>
</reference>
<dbReference type="RefSeq" id="YP_009806328.1">
    <property type="nucleotide sequence ID" value="NC_048015.1"/>
</dbReference>
<dbReference type="GeneID" id="54997186"/>
<dbReference type="EMBL" id="MH512890">
    <property type="protein sequence ID" value="AXF41207.1"/>
    <property type="molecule type" value="Genomic_DNA"/>
</dbReference>
<gene>
    <name evidence="1" type="primary">ORF_71</name>
    <name evidence="1" type="ORF">S-TIM4_ORF_71</name>
</gene>
<protein>
    <submittedName>
        <fullName evidence="1">Uncharacterized protein</fullName>
    </submittedName>
</protein>
<name>A0A345AWC4_9CAUD</name>
<organism evidence="1 2">
    <name type="scientific">Cyanophage S-TIM4</name>
    <dbReference type="NCBI Taxonomy" id="1048189"/>
    <lineage>
        <taxon>Viruses</taxon>
        <taxon>Duplodnaviria</taxon>
        <taxon>Heunggongvirae</taxon>
        <taxon>Uroviricota</taxon>
        <taxon>Caudoviricetes</taxon>
        <taxon>Pantevenvirales</taxon>
        <taxon>Kyanoviridae</taxon>
        <taxon>Thaumasvirus</taxon>
        <taxon>Thaumasvirus stim4</taxon>
    </lineage>
</organism>
<evidence type="ECO:0000313" key="2">
    <source>
        <dbReference type="Proteomes" id="UP000257501"/>
    </source>
</evidence>
<keyword evidence="2" id="KW-1185">Reference proteome</keyword>
<evidence type="ECO:0000313" key="1">
    <source>
        <dbReference type="EMBL" id="AXF41207.1"/>
    </source>
</evidence>
<sequence>MIKIELTKGQFQEIYDAVRDLPDEIREDLKLDGEEPDTAHLDLFSAVDELARIDKRLNKQFKQVKLNSPDWE</sequence>
<dbReference type="Proteomes" id="UP000257501">
    <property type="component" value="Segment"/>
</dbReference>
<proteinExistence type="predicted"/>
<accession>A0A345AWC4</accession>
<dbReference type="KEGG" id="vg:54997186"/>